<feature type="region of interest" description="Disordered" evidence="1">
    <location>
        <begin position="1"/>
        <end position="20"/>
    </location>
</feature>
<dbReference type="AlphaFoldDB" id="A0A4S8JKC5"/>
<dbReference type="EMBL" id="PYDT01000004">
    <property type="protein sequence ID" value="THU62470.1"/>
    <property type="molecule type" value="Genomic_DNA"/>
</dbReference>
<organism evidence="2 3">
    <name type="scientific">Musa balbisiana</name>
    <name type="common">Banana</name>
    <dbReference type="NCBI Taxonomy" id="52838"/>
    <lineage>
        <taxon>Eukaryota</taxon>
        <taxon>Viridiplantae</taxon>
        <taxon>Streptophyta</taxon>
        <taxon>Embryophyta</taxon>
        <taxon>Tracheophyta</taxon>
        <taxon>Spermatophyta</taxon>
        <taxon>Magnoliopsida</taxon>
        <taxon>Liliopsida</taxon>
        <taxon>Zingiberales</taxon>
        <taxon>Musaceae</taxon>
        <taxon>Musa</taxon>
    </lineage>
</organism>
<keyword evidence="3" id="KW-1185">Reference proteome</keyword>
<gene>
    <name evidence="2" type="ORF">C4D60_Mb01t05490</name>
</gene>
<feature type="compositionally biased region" description="Low complexity" evidence="1">
    <location>
        <begin position="162"/>
        <end position="175"/>
    </location>
</feature>
<comment type="caution">
    <text evidence="2">The sequence shown here is derived from an EMBL/GenBank/DDBJ whole genome shotgun (WGS) entry which is preliminary data.</text>
</comment>
<dbReference type="Proteomes" id="UP000317650">
    <property type="component" value="Chromosome 1"/>
</dbReference>
<evidence type="ECO:0000256" key="1">
    <source>
        <dbReference type="SAM" id="MobiDB-lite"/>
    </source>
</evidence>
<feature type="region of interest" description="Disordered" evidence="1">
    <location>
        <begin position="162"/>
        <end position="200"/>
    </location>
</feature>
<proteinExistence type="predicted"/>
<protein>
    <submittedName>
        <fullName evidence="2">Uncharacterized protein</fullName>
    </submittedName>
</protein>
<reference evidence="2 3" key="1">
    <citation type="journal article" date="2019" name="Nat. Plants">
        <title>Genome sequencing of Musa balbisiana reveals subgenome evolution and function divergence in polyploid bananas.</title>
        <authorList>
            <person name="Yao X."/>
        </authorList>
    </citation>
    <scope>NUCLEOTIDE SEQUENCE [LARGE SCALE GENOMIC DNA]</scope>
    <source>
        <strain evidence="3">cv. DH-PKW</strain>
        <tissue evidence="2">Leaves</tissue>
    </source>
</reference>
<evidence type="ECO:0000313" key="3">
    <source>
        <dbReference type="Proteomes" id="UP000317650"/>
    </source>
</evidence>
<sequence>MAQAGKPRRGGSGGQAAQRWARSSTAEQLLGAAIRYVHLCLHGVPRNDPSRGVASSRESKLRRSCLDIRPAHPLATLSGLIYGGVTFGLPDATCSTGMVLMGCRPLPRMRRVTASGILPINSAQLVPCTPPTGYLFSRFFRTPLLPFESPSYLNFQRSVRMASPSSSTSPSSPFSSRKRRGKNAVVEPQLIIQRESGSGP</sequence>
<evidence type="ECO:0000313" key="2">
    <source>
        <dbReference type="EMBL" id="THU62470.1"/>
    </source>
</evidence>
<name>A0A4S8JKC5_MUSBA</name>
<accession>A0A4S8JKC5</accession>